<evidence type="ECO:0000313" key="2">
    <source>
        <dbReference type="EMBL" id="GAU87171.1"/>
    </source>
</evidence>
<proteinExistence type="predicted"/>
<dbReference type="Proteomes" id="UP000186922">
    <property type="component" value="Unassembled WGS sequence"/>
</dbReference>
<sequence length="73" mass="8229">MGTLFTAYRVPKKRESWEAGLYLVAMSNPVPKQNLPRTPCVHEEITSFRSKVGKVRAGQEPRRIEKGKEAGSQ</sequence>
<protein>
    <submittedName>
        <fullName evidence="2">Uncharacterized protein</fullName>
    </submittedName>
</protein>
<dbReference type="AlphaFoldDB" id="A0A1D1UCC4"/>
<accession>A0A1D1UCC4</accession>
<keyword evidence="3" id="KW-1185">Reference proteome</keyword>
<reference evidence="2 3" key="1">
    <citation type="journal article" date="2016" name="Nat. Commun.">
        <title>Extremotolerant tardigrade genome and improved radiotolerance of human cultured cells by tardigrade-unique protein.</title>
        <authorList>
            <person name="Hashimoto T."/>
            <person name="Horikawa D.D."/>
            <person name="Saito Y."/>
            <person name="Kuwahara H."/>
            <person name="Kozuka-Hata H."/>
            <person name="Shin-I T."/>
            <person name="Minakuchi Y."/>
            <person name="Ohishi K."/>
            <person name="Motoyama A."/>
            <person name="Aizu T."/>
            <person name="Enomoto A."/>
            <person name="Kondo K."/>
            <person name="Tanaka S."/>
            <person name="Hara Y."/>
            <person name="Koshikawa S."/>
            <person name="Sagara H."/>
            <person name="Miura T."/>
            <person name="Yokobori S."/>
            <person name="Miyagawa K."/>
            <person name="Suzuki Y."/>
            <person name="Kubo T."/>
            <person name="Oyama M."/>
            <person name="Kohara Y."/>
            <person name="Fujiyama A."/>
            <person name="Arakawa K."/>
            <person name="Katayama T."/>
            <person name="Toyoda A."/>
            <person name="Kunieda T."/>
        </authorList>
    </citation>
    <scope>NUCLEOTIDE SEQUENCE [LARGE SCALE GENOMIC DNA]</scope>
    <source>
        <strain evidence="2 3">YOKOZUNA-1</strain>
    </source>
</reference>
<feature type="compositionally biased region" description="Basic and acidic residues" evidence="1">
    <location>
        <begin position="57"/>
        <end position="73"/>
    </location>
</feature>
<dbReference type="EMBL" id="BDGG01000001">
    <property type="protein sequence ID" value="GAU87171.1"/>
    <property type="molecule type" value="Genomic_DNA"/>
</dbReference>
<evidence type="ECO:0000256" key="1">
    <source>
        <dbReference type="SAM" id="MobiDB-lite"/>
    </source>
</evidence>
<organism evidence="2 3">
    <name type="scientific">Ramazzottius varieornatus</name>
    <name type="common">Water bear</name>
    <name type="synonym">Tardigrade</name>
    <dbReference type="NCBI Taxonomy" id="947166"/>
    <lineage>
        <taxon>Eukaryota</taxon>
        <taxon>Metazoa</taxon>
        <taxon>Ecdysozoa</taxon>
        <taxon>Tardigrada</taxon>
        <taxon>Eutardigrada</taxon>
        <taxon>Parachela</taxon>
        <taxon>Hypsibioidea</taxon>
        <taxon>Ramazzottiidae</taxon>
        <taxon>Ramazzottius</taxon>
    </lineage>
</organism>
<feature type="region of interest" description="Disordered" evidence="1">
    <location>
        <begin position="52"/>
        <end position="73"/>
    </location>
</feature>
<name>A0A1D1UCC4_RAMVA</name>
<comment type="caution">
    <text evidence="2">The sequence shown here is derived from an EMBL/GenBank/DDBJ whole genome shotgun (WGS) entry which is preliminary data.</text>
</comment>
<evidence type="ECO:0000313" key="3">
    <source>
        <dbReference type="Proteomes" id="UP000186922"/>
    </source>
</evidence>
<gene>
    <name evidence="2" type="primary">RvY_00062</name>
    <name evidence="2" type="synonym">RvY_00062.2</name>
    <name evidence="2" type="ORF">RvY_00062-2</name>
</gene>